<dbReference type="GO" id="GO:0005911">
    <property type="term" value="C:cell-cell junction"/>
    <property type="evidence" value="ECO:0007669"/>
    <property type="project" value="TreeGrafter"/>
</dbReference>
<dbReference type="STRING" id="6689.A0A3R7Q2P3"/>
<keyword evidence="6" id="KW-0812">Transmembrane</keyword>
<proteinExistence type="predicted"/>
<dbReference type="InterPro" id="IPR003599">
    <property type="entry name" value="Ig_sub"/>
</dbReference>
<dbReference type="GO" id="GO:0098609">
    <property type="term" value="P:cell-cell adhesion"/>
    <property type="evidence" value="ECO:0007669"/>
    <property type="project" value="TreeGrafter"/>
</dbReference>
<dbReference type="Pfam" id="PF13927">
    <property type="entry name" value="Ig_3"/>
    <property type="match status" value="1"/>
</dbReference>
<dbReference type="PROSITE" id="PS50835">
    <property type="entry name" value="IG_LIKE"/>
    <property type="match status" value="1"/>
</dbReference>
<feature type="transmembrane region" description="Helical" evidence="6">
    <location>
        <begin position="107"/>
        <end position="131"/>
    </location>
</feature>
<reference evidence="8 9" key="2">
    <citation type="submission" date="2019-01" db="EMBL/GenBank/DDBJ databases">
        <title>The decoding of complex shrimp genome reveals the adaptation for benthos swimmer, frequently molting mechanism and breeding impact on genome.</title>
        <authorList>
            <person name="Sun Y."/>
            <person name="Gao Y."/>
            <person name="Yu Y."/>
        </authorList>
    </citation>
    <scope>NUCLEOTIDE SEQUENCE [LARGE SCALE GENOMIC DNA]</scope>
    <source>
        <tissue evidence="8">Muscle</tissue>
    </source>
</reference>
<dbReference type="OrthoDB" id="6339204at2759"/>
<keyword evidence="4" id="KW-0325">Glycoprotein</keyword>
<dbReference type="SUPFAM" id="SSF48726">
    <property type="entry name" value="Immunoglobulin"/>
    <property type="match status" value="1"/>
</dbReference>
<dbReference type="PANTHER" id="PTHR11640:SF31">
    <property type="entry name" value="IRREGULAR CHIASM C-ROUGHEST PROTEIN-RELATED"/>
    <property type="match status" value="1"/>
</dbReference>
<comment type="subcellular location">
    <subcellularLocation>
        <location evidence="1">Membrane</location>
        <topology evidence="1">Single-pass type I membrane protein</topology>
    </subcellularLocation>
</comment>
<evidence type="ECO:0000256" key="1">
    <source>
        <dbReference type="ARBA" id="ARBA00004479"/>
    </source>
</evidence>
<dbReference type="Proteomes" id="UP000283509">
    <property type="component" value="Unassembled WGS sequence"/>
</dbReference>
<evidence type="ECO:0000259" key="7">
    <source>
        <dbReference type="PROSITE" id="PS50835"/>
    </source>
</evidence>
<dbReference type="PANTHER" id="PTHR11640">
    <property type="entry name" value="NEPHRIN"/>
    <property type="match status" value="1"/>
</dbReference>
<evidence type="ECO:0000256" key="2">
    <source>
        <dbReference type="ARBA" id="ARBA00023136"/>
    </source>
</evidence>
<dbReference type="GO" id="GO:0050839">
    <property type="term" value="F:cell adhesion molecule binding"/>
    <property type="evidence" value="ECO:0007669"/>
    <property type="project" value="TreeGrafter"/>
</dbReference>
<dbReference type="AlphaFoldDB" id="A0A3R7Q2P3"/>
<dbReference type="SMART" id="SM00409">
    <property type="entry name" value="IG"/>
    <property type="match status" value="1"/>
</dbReference>
<gene>
    <name evidence="8" type="ORF">C7M84_014987</name>
</gene>
<comment type="caution">
    <text evidence="8">The sequence shown here is derived from an EMBL/GenBank/DDBJ whole genome shotgun (WGS) entry which is preliminary data.</text>
</comment>
<evidence type="ECO:0000313" key="8">
    <source>
        <dbReference type="EMBL" id="ROT66949.1"/>
    </source>
</evidence>
<accession>A0A3R7Q2P3</accession>
<organism evidence="8 9">
    <name type="scientific">Penaeus vannamei</name>
    <name type="common">Whiteleg shrimp</name>
    <name type="synonym">Litopenaeus vannamei</name>
    <dbReference type="NCBI Taxonomy" id="6689"/>
    <lineage>
        <taxon>Eukaryota</taxon>
        <taxon>Metazoa</taxon>
        <taxon>Ecdysozoa</taxon>
        <taxon>Arthropoda</taxon>
        <taxon>Crustacea</taxon>
        <taxon>Multicrustacea</taxon>
        <taxon>Malacostraca</taxon>
        <taxon>Eumalacostraca</taxon>
        <taxon>Eucarida</taxon>
        <taxon>Decapoda</taxon>
        <taxon>Dendrobranchiata</taxon>
        <taxon>Penaeoidea</taxon>
        <taxon>Penaeidae</taxon>
        <taxon>Penaeus</taxon>
    </lineage>
</organism>
<evidence type="ECO:0000256" key="3">
    <source>
        <dbReference type="ARBA" id="ARBA00023157"/>
    </source>
</evidence>
<sequence>MRVLLKGPPQIVSASDQQGRKGETVSLECSTVSIPSPIRVTWTYNGQEIDFSDPRYDLVEDEEKEGVRNYLVIHDADEEDFGAYNCSVVNEYGVAQMLIRLKQEKTLPVYALVWGSLGLIVTGLVVTGIIVCTRRRAIIRDTPMPEKPLSVMVVPGLPAVNMYSVSSDSKLWQGLTPTPTPTRTSTPSPLNMDALTPTATVPPTHTFSSLSQDSDRAFIVDPDAEGGRGYVPFVDYDSCDYAPPSTGRRVSCNDVGLHRPSPRPLRKFLSLTSAPPSGGAGPGICNSRGWRDKACAYRLPHRHASSSQPWCFSRQSARRFCFFSASGYLPLPFLHPPSALFTRRFLDFSTGHS</sequence>
<keyword evidence="9" id="KW-1185">Reference proteome</keyword>
<reference evidence="8 9" key="1">
    <citation type="submission" date="2018-04" db="EMBL/GenBank/DDBJ databases">
        <authorList>
            <person name="Zhang X."/>
            <person name="Yuan J."/>
            <person name="Li F."/>
            <person name="Xiang J."/>
        </authorList>
    </citation>
    <scope>NUCLEOTIDE SEQUENCE [LARGE SCALE GENOMIC DNA]</scope>
    <source>
        <tissue evidence="8">Muscle</tissue>
    </source>
</reference>
<dbReference type="EMBL" id="QCYY01002873">
    <property type="protein sequence ID" value="ROT66949.1"/>
    <property type="molecule type" value="Genomic_DNA"/>
</dbReference>
<dbReference type="Gene3D" id="2.60.40.10">
    <property type="entry name" value="Immunoglobulins"/>
    <property type="match status" value="1"/>
</dbReference>
<keyword evidence="6" id="KW-1133">Transmembrane helix</keyword>
<evidence type="ECO:0000256" key="4">
    <source>
        <dbReference type="ARBA" id="ARBA00023180"/>
    </source>
</evidence>
<dbReference type="GO" id="GO:0005886">
    <property type="term" value="C:plasma membrane"/>
    <property type="evidence" value="ECO:0007669"/>
    <property type="project" value="TreeGrafter"/>
</dbReference>
<feature type="domain" description="Ig-like" evidence="7">
    <location>
        <begin position="9"/>
        <end position="102"/>
    </location>
</feature>
<evidence type="ECO:0000256" key="5">
    <source>
        <dbReference type="ARBA" id="ARBA00023319"/>
    </source>
</evidence>
<name>A0A3R7Q2P3_PENVA</name>
<evidence type="ECO:0000256" key="6">
    <source>
        <dbReference type="SAM" id="Phobius"/>
    </source>
</evidence>
<dbReference type="InterPro" id="IPR003598">
    <property type="entry name" value="Ig_sub2"/>
</dbReference>
<dbReference type="InterPro" id="IPR051275">
    <property type="entry name" value="Cell_adhesion_signaling"/>
</dbReference>
<evidence type="ECO:0000313" key="9">
    <source>
        <dbReference type="Proteomes" id="UP000283509"/>
    </source>
</evidence>
<keyword evidence="3" id="KW-1015">Disulfide bond</keyword>
<dbReference type="SMART" id="SM00408">
    <property type="entry name" value="IGc2"/>
    <property type="match status" value="1"/>
</dbReference>
<dbReference type="InterPro" id="IPR013783">
    <property type="entry name" value="Ig-like_fold"/>
</dbReference>
<protein>
    <submittedName>
        <fullName evidence="8">Irregular chiasm C-roughest protein</fullName>
    </submittedName>
</protein>
<dbReference type="InterPro" id="IPR007110">
    <property type="entry name" value="Ig-like_dom"/>
</dbReference>
<keyword evidence="2 6" id="KW-0472">Membrane</keyword>
<dbReference type="InterPro" id="IPR036179">
    <property type="entry name" value="Ig-like_dom_sf"/>
</dbReference>
<keyword evidence="5" id="KW-0393">Immunoglobulin domain</keyword>